<comment type="catalytic activity">
    <reaction evidence="11">
        <text>8-oxo-GTP + H2O = 8-oxo-GMP + diphosphate + H(+)</text>
        <dbReference type="Rhea" id="RHEA:67616"/>
        <dbReference type="ChEBI" id="CHEBI:15377"/>
        <dbReference type="ChEBI" id="CHEBI:15378"/>
        <dbReference type="ChEBI" id="CHEBI:33019"/>
        <dbReference type="ChEBI" id="CHEBI:143553"/>
        <dbReference type="ChEBI" id="CHEBI:145694"/>
    </reaction>
</comment>
<comment type="catalytic activity">
    <reaction evidence="10">
        <text>8-oxo-dGTP + H2O = 8-oxo-dGMP + diphosphate + H(+)</text>
        <dbReference type="Rhea" id="RHEA:31575"/>
        <dbReference type="ChEBI" id="CHEBI:15377"/>
        <dbReference type="ChEBI" id="CHEBI:15378"/>
        <dbReference type="ChEBI" id="CHEBI:33019"/>
        <dbReference type="ChEBI" id="CHEBI:63224"/>
        <dbReference type="ChEBI" id="CHEBI:77896"/>
        <dbReference type="EC" id="3.6.1.55"/>
    </reaction>
</comment>
<evidence type="ECO:0000256" key="6">
    <source>
        <dbReference type="ARBA" id="ARBA00022763"/>
    </source>
</evidence>
<evidence type="ECO:0000256" key="4">
    <source>
        <dbReference type="ARBA" id="ARBA00022705"/>
    </source>
</evidence>
<dbReference type="EC" id="3.6.1.55" evidence="12"/>
<dbReference type="Pfam" id="PF00293">
    <property type="entry name" value="NUDIX"/>
    <property type="match status" value="1"/>
</dbReference>
<dbReference type="InterPro" id="IPR015797">
    <property type="entry name" value="NUDIX_hydrolase-like_dom_sf"/>
</dbReference>
<feature type="domain" description="Nudix hydrolase" evidence="17">
    <location>
        <begin position="4"/>
        <end position="130"/>
    </location>
</feature>
<dbReference type="GO" id="GO:0044716">
    <property type="term" value="F:8-oxo-GDP phosphatase activity"/>
    <property type="evidence" value="ECO:0007669"/>
    <property type="project" value="TreeGrafter"/>
</dbReference>
<evidence type="ECO:0000313" key="19">
    <source>
        <dbReference type="Proteomes" id="UP000294644"/>
    </source>
</evidence>
<dbReference type="GO" id="GO:0008413">
    <property type="term" value="F:8-oxo-7,8-dihydroguanosine triphosphate pyrophosphatase activity"/>
    <property type="evidence" value="ECO:0007669"/>
    <property type="project" value="TreeGrafter"/>
</dbReference>
<name>A0A4R5D5H1_9FLAO</name>
<comment type="cofactor">
    <cofactor evidence="1">
        <name>Mg(2+)</name>
        <dbReference type="ChEBI" id="CHEBI:18420"/>
    </cofactor>
</comment>
<sequence length="133" mass="15521">MLEKSTINVTCAIIFFDQKILVTQRSETMKLPLKWEFPGGKLEDNETEVDCIKREIKEEINIDIEVLEKLSSSIYNYGTFQIKLIPFLANFVSGEIKLTEHKEYKLLNKSELRNLDWAEADKPIVEELLKLEI</sequence>
<evidence type="ECO:0000256" key="2">
    <source>
        <dbReference type="ARBA" id="ARBA00005582"/>
    </source>
</evidence>
<keyword evidence="7 18" id="KW-0378">Hydrolase</keyword>
<dbReference type="GO" id="GO:0006260">
    <property type="term" value="P:DNA replication"/>
    <property type="evidence" value="ECO:0007669"/>
    <property type="project" value="UniProtKB-KW"/>
</dbReference>
<dbReference type="InterPro" id="IPR020084">
    <property type="entry name" value="NUDIX_hydrolase_CS"/>
</dbReference>
<evidence type="ECO:0000259" key="17">
    <source>
        <dbReference type="PROSITE" id="PS51462"/>
    </source>
</evidence>
<dbReference type="OrthoDB" id="9810648at2"/>
<dbReference type="AlphaFoldDB" id="A0A4R5D5H1"/>
<evidence type="ECO:0000256" key="9">
    <source>
        <dbReference type="ARBA" id="ARBA00023204"/>
    </source>
</evidence>
<dbReference type="PROSITE" id="PS00893">
    <property type="entry name" value="NUDIX_BOX"/>
    <property type="match status" value="1"/>
</dbReference>
<dbReference type="InterPro" id="IPR000086">
    <property type="entry name" value="NUDIX_hydrolase_dom"/>
</dbReference>
<evidence type="ECO:0000256" key="3">
    <source>
        <dbReference type="ARBA" id="ARBA00022457"/>
    </source>
</evidence>
<evidence type="ECO:0000256" key="15">
    <source>
        <dbReference type="ARBA" id="ARBA00041979"/>
    </source>
</evidence>
<keyword evidence="9" id="KW-0234">DNA repair</keyword>
<evidence type="ECO:0000256" key="12">
    <source>
        <dbReference type="ARBA" id="ARBA00038905"/>
    </source>
</evidence>
<dbReference type="RefSeq" id="WP_132064598.1">
    <property type="nucleotide sequence ID" value="NZ_SMFN01000001.1"/>
</dbReference>
<dbReference type="Proteomes" id="UP000294644">
    <property type="component" value="Unassembled WGS sequence"/>
</dbReference>
<evidence type="ECO:0000256" key="5">
    <source>
        <dbReference type="ARBA" id="ARBA00022723"/>
    </source>
</evidence>
<comment type="similarity">
    <text evidence="2">Belongs to the Nudix hydrolase family.</text>
</comment>
<comment type="caution">
    <text evidence="18">The sequence shown here is derived from an EMBL/GenBank/DDBJ whole genome shotgun (WGS) entry which is preliminary data.</text>
</comment>
<keyword evidence="19" id="KW-1185">Reference proteome</keyword>
<evidence type="ECO:0000256" key="1">
    <source>
        <dbReference type="ARBA" id="ARBA00001946"/>
    </source>
</evidence>
<protein>
    <recommendedName>
        <fullName evidence="13">8-oxo-dGTP diphosphatase</fullName>
        <ecNumber evidence="12">3.6.1.55</ecNumber>
    </recommendedName>
    <alternativeName>
        <fullName evidence="16">7,8-dihydro-8-oxoguanine-triphosphatase</fullName>
    </alternativeName>
    <alternativeName>
        <fullName evidence="15">Mutator protein MutT</fullName>
    </alternativeName>
    <alternativeName>
        <fullName evidence="14">dGTP pyrophosphohydrolase</fullName>
    </alternativeName>
</protein>
<evidence type="ECO:0000256" key="14">
    <source>
        <dbReference type="ARBA" id="ARBA00041592"/>
    </source>
</evidence>
<organism evidence="18 19">
    <name type="scientific">Flavobacterium sandaracinum</name>
    <dbReference type="NCBI Taxonomy" id="2541733"/>
    <lineage>
        <taxon>Bacteria</taxon>
        <taxon>Pseudomonadati</taxon>
        <taxon>Bacteroidota</taxon>
        <taxon>Flavobacteriia</taxon>
        <taxon>Flavobacteriales</taxon>
        <taxon>Flavobacteriaceae</taxon>
        <taxon>Flavobacterium</taxon>
    </lineage>
</organism>
<dbReference type="InterPro" id="IPR047127">
    <property type="entry name" value="MutT-like"/>
</dbReference>
<proteinExistence type="inferred from homology"/>
<dbReference type="CDD" id="cd03425">
    <property type="entry name" value="NUDIX_MutT_NudA_like"/>
    <property type="match status" value="1"/>
</dbReference>
<dbReference type="PANTHER" id="PTHR47707">
    <property type="entry name" value="8-OXO-DGTP DIPHOSPHATASE"/>
    <property type="match status" value="1"/>
</dbReference>
<accession>A0A4R5D5H1</accession>
<evidence type="ECO:0000256" key="13">
    <source>
        <dbReference type="ARBA" id="ARBA00040794"/>
    </source>
</evidence>
<evidence type="ECO:0000313" key="18">
    <source>
        <dbReference type="EMBL" id="TDE07787.1"/>
    </source>
</evidence>
<evidence type="ECO:0000256" key="11">
    <source>
        <dbReference type="ARBA" id="ARBA00036904"/>
    </source>
</evidence>
<evidence type="ECO:0000256" key="10">
    <source>
        <dbReference type="ARBA" id="ARBA00035861"/>
    </source>
</evidence>
<dbReference type="Gene3D" id="3.90.79.10">
    <property type="entry name" value="Nucleoside Triphosphate Pyrophosphohydrolase"/>
    <property type="match status" value="1"/>
</dbReference>
<evidence type="ECO:0000256" key="7">
    <source>
        <dbReference type="ARBA" id="ARBA00022801"/>
    </source>
</evidence>
<keyword evidence="3" id="KW-0515">Mutator protein</keyword>
<dbReference type="PROSITE" id="PS51462">
    <property type="entry name" value="NUDIX"/>
    <property type="match status" value="1"/>
</dbReference>
<dbReference type="GO" id="GO:0035539">
    <property type="term" value="F:8-oxo-7,8-dihydrodeoxyguanosine triphosphate pyrophosphatase activity"/>
    <property type="evidence" value="ECO:0007669"/>
    <property type="project" value="UniProtKB-EC"/>
</dbReference>
<keyword evidence="5" id="KW-0479">Metal-binding</keyword>
<keyword evidence="4" id="KW-0235">DNA replication</keyword>
<dbReference type="GO" id="GO:0044715">
    <property type="term" value="F:8-oxo-dGDP phosphatase activity"/>
    <property type="evidence" value="ECO:0007669"/>
    <property type="project" value="TreeGrafter"/>
</dbReference>
<dbReference type="EMBL" id="SMFN01000001">
    <property type="protein sequence ID" value="TDE07787.1"/>
    <property type="molecule type" value="Genomic_DNA"/>
</dbReference>
<dbReference type="PANTHER" id="PTHR47707:SF1">
    <property type="entry name" value="NUDIX HYDROLASE FAMILY PROTEIN"/>
    <property type="match status" value="1"/>
</dbReference>
<keyword evidence="6" id="KW-0227">DNA damage</keyword>
<evidence type="ECO:0000256" key="8">
    <source>
        <dbReference type="ARBA" id="ARBA00022842"/>
    </source>
</evidence>
<keyword evidence="8" id="KW-0460">Magnesium</keyword>
<gene>
    <name evidence="18" type="ORF">E0F91_01515</name>
</gene>
<evidence type="ECO:0000256" key="16">
    <source>
        <dbReference type="ARBA" id="ARBA00042798"/>
    </source>
</evidence>
<dbReference type="GO" id="GO:0046872">
    <property type="term" value="F:metal ion binding"/>
    <property type="evidence" value="ECO:0007669"/>
    <property type="project" value="UniProtKB-KW"/>
</dbReference>
<dbReference type="SUPFAM" id="SSF55811">
    <property type="entry name" value="Nudix"/>
    <property type="match status" value="1"/>
</dbReference>
<dbReference type="GO" id="GO:0006281">
    <property type="term" value="P:DNA repair"/>
    <property type="evidence" value="ECO:0007669"/>
    <property type="project" value="UniProtKB-KW"/>
</dbReference>
<reference evidence="18 19" key="1">
    <citation type="submission" date="2019-03" db="EMBL/GenBank/DDBJ databases">
        <title>Flavobacterium LB-D12 sp. nov., isolated from arctic soil.</title>
        <authorList>
            <person name="Chaudhary D.K."/>
        </authorList>
    </citation>
    <scope>NUCLEOTIDE SEQUENCE [LARGE SCALE GENOMIC DNA]</scope>
    <source>
        <strain evidence="18 19">LB-D12</strain>
    </source>
</reference>